<comment type="caution">
    <text evidence="1">The sequence shown here is derived from an EMBL/GenBank/DDBJ whole genome shotgun (WGS) entry which is preliminary data.</text>
</comment>
<gene>
    <name evidence="1" type="ORF">SC09_Contig24orf00352</name>
</gene>
<dbReference type="EMBL" id="JXBC01000003">
    <property type="protein sequence ID" value="KIU11386.1"/>
    <property type="molecule type" value="Genomic_DNA"/>
</dbReference>
<sequence>MRWRITDAKDYLQAKDYIDTAVIPLINIRVNNHFKMAAEKGEFTQLLSEELERQLKGRVYLLPPYTYVDRNEITVQGLKDLREELITEFPHVVLLTSDESWRAEDALGKMIVTPSVPLEHLNDSLKRKILDERTAEILNVLLQLWSTS</sequence>
<dbReference type="InterPro" id="IPR019615">
    <property type="entry name" value="DUF2487"/>
</dbReference>
<protein>
    <submittedName>
        <fullName evidence="1">Uncharacterized protein</fullName>
    </submittedName>
</protein>
<dbReference type="STRING" id="483913.AN935_10990"/>
<dbReference type="PATRIC" id="fig|1423.134.peg.262"/>
<reference evidence="1 2" key="1">
    <citation type="submission" date="2014-12" db="EMBL/GenBank/DDBJ databases">
        <title>Comparative genome analysis of Bacillus coagulans HM-08, Clostridium butyricum HM-68, Bacillus subtilis HM-66 and Bacillus licheniformis BL-09.</title>
        <authorList>
            <person name="Zhang H."/>
        </authorList>
    </citation>
    <scope>NUCLEOTIDE SEQUENCE [LARGE SCALE GENOMIC DNA]</scope>
    <source>
        <strain evidence="1 2">HM-66</strain>
    </source>
</reference>
<organism evidence="1 2">
    <name type="scientific">Bacillus subtilis</name>
    <dbReference type="NCBI Taxonomy" id="1423"/>
    <lineage>
        <taxon>Bacteria</taxon>
        <taxon>Bacillati</taxon>
        <taxon>Bacillota</taxon>
        <taxon>Bacilli</taxon>
        <taxon>Bacillales</taxon>
        <taxon>Bacillaceae</taxon>
        <taxon>Bacillus</taxon>
    </lineage>
</organism>
<name>A0A0D1L6I3_BACIU</name>
<proteinExistence type="predicted"/>
<evidence type="ECO:0000313" key="2">
    <source>
        <dbReference type="Proteomes" id="UP000032247"/>
    </source>
</evidence>
<evidence type="ECO:0000313" key="1">
    <source>
        <dbReference type="EMBL" id="KIU11386.1"/>
    </source>
</evidence>
<dbReference type="RefSeq" id="WP_014480115.1">
    <property type="nucleotide sequence ID" value="NZ_BAABSX010000014.1"/>
</dbReference>
<dbReference type="AlphaFoldDB" id="A0A0D1L6I3"/>
<dbReference type="Proteomes" id="UP000032247">
    <property type="component" value="Unassembled WGS sequence"/>
</dbReference>
<dbReference type="Pfam" id="PF10673">
    <property type="entry name" value="DUF2487"/>
    <property type="match status" value="1"/>
</dbReference>
<accession>A0A0D1L6I3</accession>